<evidence type="ECO:0000313" key="4">
    <source>
        <dbReference type="Proteomes" id="UP000567067"/>
    </source>
</evidence>
<proteinExistence type="predicted"/>
<dbReference type="Pfam" id="PF10552">
    <property type="entry name" value="ORF6C"/>
    <property type="match status" value="1"/>
</dbReference>
<feature type="domain" description="ORF6C" evidence="2">
    <location>
        <begin position="127"/>
        <end position="218"/>
    </location>
</feature>
<keyword evidence="1" id="KW-0175">Coiled coil</keyword>
<feature type="coiled-coil region" evidence="1">
    <location>
        <begin position="125"/>
        <end position="152"/>
    </location>
</feature>
<sequence length="230" mass="26588">MLNTSLVVPAAQDLLDEHFVYVEDGVAKTDSRSIASKFNKRHADVLRSIKNLECSPEFTERNFTSSEYIDGSGRTLPTYKMTRDGFTFLITGFTGKEAAKYKEDFIAAFNWMEKQLFNKNRPSESPLLLQTVKQLEEQVQEVKQQMDNSVTLKTHEQKVVQQAVGRRVAVLTKNKAKQPELYRQLYRALYSRFEITSYRDLLMKDFEEALKFIAFWMPLSANERTDALSS</sequence>
<comment type="caution">
    <text evidence="3">The sequence shown here is derived from an EMBL/GenBank/DDBJ whole genome shotgun (WGS) entry which is preliminary data.</text>
</comment>
<dbReference type="RefSeq" id="WP_182536752.1">
    <property type="nucleotide sequence ID" value="NZ_JACJIP010000019.1"/>
</dbReference>
<gene>
    <name evidence="3" type="ORF">FHR92_003016</name>
</gene>
<keyword evidence="4" id="KW-1185">Reference proteome</keyword>
<evidence type="ECO:0000259" key="2">
    <source>
        <dbReference type="Pfam" id="PF10552"/>
    </source>
</evidence>
<dbReference type="AlphaFoldDB" id="A0A7W3XSG1"/>
<dbReference type="InterPro" id="IPR014054">
    <property type="entry name" value="Phage_regulatory_Rha"/>
</dbReference>
<name>A0A7W3XSG1_9BACL</name>
<dbReference type="Pfam" id="PF09669">
    <property type="entry name" value="Phage_pRha"/>
    <property type="match status" value="1"/>
</dbReference>
<dbReference type="InterPro" id="IPR018878">
    <property type="entry name" value="ORF6C_dom"/>
</dbReference>
<reference evidence="3 4" key="1">
    <citation type="submission" date="2020-08" db="EMBL/GenBank/DDBJ databases">
        <title>Genomic Encyclopedia of Type Strains, Phase III (KMG-III): the genomes of soil and plant-associated and newly described type strains.</title>
        <authorList>
            <person name="Whitman W."/>
        </authorList>
    </citation>
    <scope>NUCLEOTIDE SEQUENCE [LARGE SCALE GENOMIC DNA]</scope>
    <source>
        <strain evidence="3 4">CECT 8693</strain>
    </source>
</reference>
<accession>A0A7W3XSG1</accession>
<evidence type="ECO:0000256" key="1">
    <source>
        <dbReference type="SAM" id="Coils"/>
    </source>
</evidence>
<protein>
    <submittedName>
        <fullName evidence="3">Rha family phage regulatory protein</fullName>
    </submittedName>
</protein>
<dbReference type="Proteomes" id="UP000567067">
    <property type="component" value="Unassembled WGS sequence"/>
</dbReference>
<organism evidence="3 4">
    <name type="scientific">Fontibacillus solani</name>
    <dbReference type="NCBI Taxonomy" id="1572857"/>
    <lineage>
        <taxon>Bacteria</taxon>
        <taxon>Bacillati</taxon>
        <taxon>Bacillota</taxon>
        <taxon>Bacilli</taxon>
        <taxon>Bacillales</taxon>
        <taxon>Paenibacillaceae</taxon>
        <taxon>Fontibacillus</taxon>
    </lineage>
</organism>
<dbReference type="NCBIfam" id="TIGR02681">
    <property type="entry name" value="phage_pRha"/>
    <property type="match status" value="1"/>
</dbReference>
<evidence type="ECO:0000313" key="3">
    <source>
        <dbReference type="EMBL" id="MBA9086538.1"/>
    </source>
</evidence>
<dbReference type="EMBL" id="JACJIP010000019">
    <property type="protein sequence ID" value="MBA9086538.1"/>
    <property type="molecule type" value="Genomic_DNA"/>
</dbReference>